<comment type="subcellular location">
    <subcellularLocation>
        <location evidence="2">Nucleus</location>
    </subcellularLocation>
</comment>
<evidence type="ECO:0000256" key="11">
    <source>
        <dbReference type="ARBA" id="ARBA00023004"/>
    </source>
</evidence>
<dbReference type="GO" id="GO:0043139">
    <property type="term" value="F:5'-3' DNA helicase activity"/>
    <property type="evidence" value="ECO:0007669"/>
    <property type="project" value="UniProtKB-EC"/>
</dbReference>
<keyword evidence="8" id="KW-0378">Hydrolase</keyword>
<evidence type="ECO:0000256" key="18">
    <source>
        <dbReference type="ARBA" id="ARBA00048954"/>
    </source>
</evidence>
<dbReference type="GO" id="GO:0045951">
    <property type="term" value="P:positive regulation of mitotic recombination"/>
    <property type="evidence" value="ECO:0007669"/>
    <property type="project" value="TreeGrafter"/>
</dbReference>
<dbReference type="GO" id="GO:0046872">
    <property type="term" value="F:metal ion binding"/>
    <property type="evidence" value="ECO:0007669"/>
    <property type="project" value="UniProtKB-KW"/>
</dbReference>
<evidence type="ECO:0000256" key="9">
    <source>
        <dbReference type="ARBA" id="ARBA00022806"/>
    </source>
</evidence>
<evidence type="ECO:0000256" key="5">
    <source>
        <dbReference type="ARBA" id="ARBA00022723"/>
    </source>
</evidence>
<feature type="compositionally biased region" description="Low complexity" evidence="19">
    <location>
        <begin position="680"/>
        <end position="694"/>
    </location>
</feature>
<evidence type="ECO:0000256" key="14">
    <source>
        <dbReference type="ARBA" id="ARBA00023204"/>
    </source>
</evidence>
<accession>D3BKQ8</accession>
<dbReference type="STRING" id="670386.D3BKQ8"/>
<keyword evidence="12" id="KW-0411">Iron-sulfur</keyword>
<feature type="domain" description="Helicase ATP-binding" evidence="20">
    <location>
        <begin position="7"/>
        <end position="291"/>
    </location>
</feature>
<keyword evidence="14" id="KW-0234">DNA repair</keyword>
<name>D3BKQ8_HETP5</name>
<protein>
    <recommendedName>
        <fullName evidence="17">DNA 5'-3' helicase</fullName>
        <ecNumber evidence="17">5.6.2.3</ecNumber>
    </recommendedName>
</protein>
<dbReference type="InterPro" id="IPR010614">
    <property type="entry name" value="RAD3-like_helicase_DEAD"/>
</dbReference>
<dbReference type="SUPFAM" id="SSF52540">
    <property type="entry name" value="P-loop containing nucleoside triphosphate hydrolases"/>
    <property type="match status" value="1"/>
</dbReference>
<dbReference type="Pfam" id="PF13307">
    <property type="entry name" value="Helicase_C_2"/>
    <property type="match status" value="1"/>
</dbReference>
<dbReference type="GO" id="GO:0005634">
    <property type="term" value="C:nucleus"/>
    <property type="evidence" value="ECO:0007669"/>
    <property type="project" value="UniProtKB-SubCell"/>
</dbReference>
<organism evidence="21 22">
    <name type="scientific">Heterostelium pallidum (strain ATCC 26659 / Pp 5 / PN500)</name>
    <name type="common">Cellular slime mold</name>
    <name type="synonym">Polysphondylium pallidum</name>
    <dbReference type="NCBI Taxonomy" id="670386"/>
    <lineage>
        <taxon>Eukaryota</taxon>
        <taxon>Amoebozoa</taxon>
        <taxon>Evosea</taxon>
        <taxon>Eumycetozoa</taxon>
        <taxon>Dictyostelia</taxon>
        <taxon>Acytosteliales</taxon>
        <taxon>Acytosteliaceae</taxon>
        <taxon>Heterostelium</taxon>
    </lineage>
</organism>
<dbReference type="PROSITE" id="PS51193">
    <property type="entry name" value="HELICASE_ATP_BIND_2"/>
    <property type="match status" value="1"/>
</dbReference>
<dbReference type="PANTHER" id="PTHR11472">
    <property type="entry name" value="DNA REPAIR DEAD HELICASE RAD3/XP-D SUBFAMILY MEMBER"/>
    <property type="match status" value="1"/>
</dbReference>
<dbReference type="GO" id="GO:0005524">
    <property type="term" value="F:ATP binding"/>
    <property type="evidence" value="ECO:0007669"/>
    <property type="project" value="UniProtKB-KW"/>
</dbReference>
<dbReference type="NCBIfam" id="TIGR00604">
    <property type="entry name" value="rad3"/>
    <property type="match status" value="1"/>
</dbReference>
<keyword evidence="22" id="KW-1185">Reference proteome</keyword>
<keyword evidence="5" id="KW-0479">Metal-binding</keyword>
<dbReference type="InterPro" id="IPR006554">
    <property type="entry name" value="Helicase-like_DEXD_c2"/>
</dbReference>
<dbReference type="SMART" id="SM00491">
    <property type="entry name" value="HELICc2"/>
    <property type="match status" value="1"/>
</dbReference>
<keyword evidence="13" id="KW-0238">DNA-binding</keyword>
<keyword evidence="10" id="KW-0067">ATP-binding</keyword>
<keyword evidence="6" id="KW-0547">Nucleotide-binding</keyword>
<reference evidence="21 22" key="1">
    <citation type="journal article" date="2011" name="Genome Res.">
        <title>Phylogeny-wide analysis of social amoeba genomes highlights ancient origins for complex intercellular communication.</title>
        <authorList>
            <person name="Heidel A.J."/>
            <person name="Lawal H.M."/>
            <person name="Felder M."/>
            <person name="Schilde C."/>
            <person name="Helps N.R."/>
            <person name="Tunggal B."/>
            <person name="Rivero F."/>
            <person name="John U."/>
            <person name="Schleicher M."/>
            <person name="Eichinger L."/>
            <person name="Platzer M."/>
            <person name="Noegel A.A."/>
            <person name="Schaap P."/>
            <person name="Gloeckner G."/>
        </authorList>
    </citation>
    <scope>NUCLEOTIDE SEQUENCE [LARGE SCALE GENOMIC DNA]</scope>
    <source>
        <strain evidence="22">ATCC 26659 / Pp 5 / PN500</strain>
    </source>
</reference>
<keyword evidence="15" id="KW-0413">Isomerase</keyword>
<dbReference type="GO" id="GO:0003684">
    <property type="term" value="F:damaged DNA binding"/>
    <property type="evidence" value="ECO:0007669"/>
    <property type="project" value="TreeGrafter"/>
</dbReference>
<dbReference type="InterPro" id="IPR010643">
    <property type="entry name" value="HBB"/>
</dbReference>
<comment type="caution">
    <text evidence="21">The sequence shown here is derived from an EMBL/GenBank/DDBJ whole genome shotgun (WGS) entry which is preliminary data.</text>
</comment>
<dbReference type="PROSITE" id="PS00690">
    <property type="entry name" value="DEAH_ATP_HELICASE"/>
    <property type="match status" value="1"/>
</dbReference>
<dbReference type="Pfam" id="PF06733">
    <property type="entry name" value="DEAD_2"/>
    <property type="match status" value="1"/>
</dbReference>
<dbReference type="InterPro" id="IPR027417">
    <property type="entry name" value="P-loop_NTPase"/>
</dbReference>
<keyword evidence="16" id="KW-0539">Nucleus</keyword>
<dbReference type="OMA" id="MCEFFEN"/>
<comment type="similarity">
    <text evidence="3">Belongs to the helicase family. RAD3/XPD subfamily.</text>
</comment>
<evidence type="ECO:0000256" key="16">
    <source>
        <dbReference type="ARBA" id="ARBA00023242"/>
    </source>
</evidence>
<dbReference type="Proteomes" id="UP000001396">
    <property type="component" value="Unassembled WGS sequence"/>
</dbReference>
<evidence type="ECO:0000256" key="6">
    <source>
        <dbReference type="ARBA" id="ARBA00022741"/>
    </source>
</evidence>
<keyword evidence="7" id="KW-0227">DNA damage</keyword>
<evidence type="ECO:0000256" key="10">
    <source>
        <dbReference type="ARBA" id="ARBA00022840"/>
    </source>
</evidence>
<dbReference type="CDD" id="cd18788">
    <property type="entry name" value="SF2_C_XPD"/>
    <property type="match status" value="1"/>
</dbReference>
<evidence type="ECO:0000256" key="8">
    <source>
        <dbReference type="ARBA" id="ARBA00022801"/>
    </source>
</evidence>
<evidence type="ECO:0000256" key="13">
    <source>
        <dbReference type="ARBA" id="ARBA00023125"/>
    </source>
</evidence>
<dbReference type="SMART" id="SM00488">
    <property type="entry name" value="DEXDc2"/>
    <property type="match status" value="1"/>
</dbReference>
<evidence type="ECO:0000256" key="19">
    <source>
        <dbReference type="SAM" id="MobiDB-lite"/>
    </source>
</evidence>
<dbReference type="GO" id="GO:0006281">
    <property type="term" value="P:DNA repair"/>
    <property type="evidence" value="ECO:0007669"/>
    <property type="project" value="UniProtKB-KW"/>
</dbReference>
<proteinExistence type="inferred from homology"/>
<comment type="cofactor">
    <cofactor evidence="1">
        <name>[4Fe-4S] cluster</name>
        <dbReference type="ChEBI" id="CHEBI:49883"/>
    </cofactor>
</comment>
<evidence type="ECO:0000259" key="20">
    <source>
        <dbReference type="PROSITE" id="PS51193"/>
    </source>
</evidence>
<dbReference type="InterPro" id="IPR006555">
    <property type="entry name" value="ATP-dep_Helicase_C"/>
</dbReference>
<dbReference type="FunFam" id="3.40.50.300:FF:000135">
    <property type="entry name" value="DNA repair helicase RAD3, putative"/>
    <property type="match status" value="1"/>
</dbReference>
<gene>
    <name evidence="21" type="primary">repD</name>
    <name evidence="21" type="ORF">PPL_09140</name>
</gene>
<comment type="catalytic activity">
    <reaction evidence="18">
        <text>ATP + H2O = ADP + phosphate + H(+)</text>
        <dbReference type="Rhea" id="RHEA:13065"/>
        <dbReference type="ChEBI" id="CHEBI:15377"/>
        <dbReference type="ChEBI" id="CHEBI:15378"/>
        <dbReference type="ChEBI" id="CHEBI:30616"/>
        <dbReference type="ChEBI" id="CHEBI:43474"/>
        <dbReference type="ChEBI" id="CHEBI:456216"/>
        <dbReference type="EC" id="5.6.2.3"/>
    </reaction>
</comment>
<sequence>MKFKIDELDVYFPYAYIYPEQYNYMVALKKALDAGGPCMLEMPSGTGKTVSLLSLISSYQVVHPTAKLIYCSRTVPEIEQAMEEARRVLTYRNAELGESAPKTLALAMTSRLIFSYQYMLDPKISSLVSSQFASNSIVVFDEAHNIDNVCINALSINIDNQTIENATKNLTKINNGIENLKKVDAERLKNEYVKLVQGLARSGDTMSADPLLPNEVINEVVPGNIRKAEHFVSVLRRFIDYLRSRLRTQMVVSESPLSFLRSLSQLTTISAKTLRFCSSRLSSLLRTLQISDLNQFSSISVIADFATLVGTYGNGFIIIIEPYDQKTPNQYDPIFQFCCLDASIGMKPIFDKYKSVIITSGTLSPIDIYQKILNFRPSLVEQLSMSLHRSCICPCILTRGSDQISVSTKFDVRADTAVIRNYGALLVEMSAIVPDGIICFFTSYSYMEQIVSVWNEMGLLNNILNNKLIFVETSDAAESALALQNYKKACDSGRGAVLLSVARGKVSEGIDFDNQYGRCVILYGIPYINTESRVLRARLEYQRDKYQIKENEFLTFDAMRTASQCVGRVIRGKSDYGIMIFADKRYNRLDKRNKLPQWILQFCQPQHLNLSTDMAVALSRAFLKDMAQPYSREEQLGKSLWNLQNLEKHQEKIANTTNTTSPTTLLLGNGHANGNGNGNLNGTTTTTTNTQLPK</sequence>
<dbReference type="FunCoup" id="D3BKQ8">
    <property type="interactions" value="723"/>
</dbReference>
<dbReference type="GO" id="GO:0051539">
    <property type="term" value="F:4 iron, 4 sulfur cluster binding"/>
    <property type="evidence" value="ECO:0007669"/>
    <property type="project" value="UniProtKB-KW"/>
</dbReference>
<evidence type="ECO:0000256" key="1">
    <source>
        <dbReference type="ARBA" id="ARBA00001966"/>
    </source>
</evidence>
<dbReference type="GeneID" id="31364615"/>
<evidence type="ECO:0000256" key="2">
    <source>
        <dbReference type="ARBA" id="ARBA00004123"/>
    </source>
</evidence>
<dbReference type="RefSeq" id="XP_020430612.1">
    <property type="nucleotide sequence ID" value="XM_020579937.1"/>
</dbReference>
<keyword evidence="4" id="KW-0004">4Fe-4S</keyword>
<dbReference type="Pfam" id="PF06777">
    <property type="entry name" value="HBB"/>
    <property type="match status" value="1"/>
</dbReference>
<evidence type="ECO:0000256" key="17">
    <source>
        <dbReference type="ARBA" id="ARBA00044969"/>
    </source>
</evidence>
<feature type="region of interest" description="Disordered" evidence="19">
    <location>
        <begin position="668"/>
        <end position="694"/>
    </location>
</feature>
<dbReference type="Gene3D" id="3.40.50.300">
    <property type="entry name" value="P-loop containing nucleotide triphosphate hydrolases"/>
    <property type="match status" value="2"/>
</dbReference>
<evidence type="ECO:0000256" key="4">
    <source>
        <dbReference type="ARBA" id="ARBA00022485"/>
    </source>
</evidence>
<dbReference type="InterPro" id="IPR045028">
    <property type="entry name" value="DinG/Rad3-like"/>
</dbReference>
<evidence type="ECO:0000256" key="3">
    <source>
        <dbReference type="ARBA" id="ARBA00009146"/>
    </source>
</evidence>
<dbReference type="InParanoid" id="D3BKQ8"/>
<dbReference type="EMBL" id="ADBJ01000038">
    <property type="protein sequence ID" value="EFA78488.1"/>
    <property type="molecule type" value="Genomic_DNA"/>
</dbReference>
<keyword evidence="11" id="KW-0408">Iron</keyword>
<evidence type="ECO:0000256" key="15">
    <source>
        <dbReference type="ARBA" id="ARBA00023235"/>
    </source>
</evidence>
<keyword evidence="9" id="KW-0347">Helicase</keyword>
<evidence type="ECO:0000256" key="12">
    <source>
        <dbReference type="ARBA" id="ARBA00023014"/>
    </source>
</evidence>
<dbReference type="EC" id="5.6.2.3" evidence="17"/>
<dbReference type="InterPro" id="IPR013020">
    <property type="entry name" value="Rad3/Chl1-like"/>
</dbReference>
<evidence type="ECO:0000313" key="21">
    <source>
        <dbReference type="EMBL" id="EFA78488.1"/>
    </source>
</evidence>
<evidence type="ECO:0000313" key="22">
    <source>
        <dbReference type="Proteomes" id="UP000001396"/>
    </source>
</evidence>
<dbReference type="PANTHER" id="PTHR11472:SF1">
    <property type="entry name" value="GENERAL TRANSCRIPTION AND DNA REPAIR FACTOR IIH HELICASE SUBUNIT XPD"/>
    <property type="match status" value="1"/>
</dbReference>
<dbReference type="InterPro" id="IPR002464">
    <property type="entry name" value="DNA/RNA_helicase_DEAH_CS"/>
</dbReference>
<dbReference type="FunFam" id="3.40.50.300:FF:000128">
    <property type="entry name" value="Putative DNA repair helicase RAD3"/>
    <property type="match status" value="1"/>
</dbReference>
<dbReference type="AlphaFoldDB" id="D3BKQ8"/>
<dbReference type="InterPro" id="IPR014013">
    <property type="entry name" value="Helic_SF1/SF2_ATP-bd_DinG/Rad3"/>
</dbReference>
<dbReference type="GO" id="GO:0006366">
    <property type="term" value="P:transcription by RNA polymerase II"/>
    <property type="evidence" value="ECO:0007669"/>
    <property type="project" value="TreeGrafter"/>
</dbReference>
<evidence type="ECO:0000256" key="7">
    <source>
        <dbReference type="ARBA" id="ARBA00022763"/>
    </source>
</evidence>
<dbReference type="GO" id="GO:0016818">
    <property type="term" value="F:hydrolase activity, acting on acid anhydrides, in phosphorus-containing anhydrides"/>
    <property type="evidence" value="ECO:0007669"/>
    <property type="project" value="InterPro"/>
</dbReference>